<protein>
    <submittedName>
        <fullName evidence="1">Uncharacterized protein</fullName>
    </submittedName>
</protein>
<reference evidence="1 2" key="1">
    <citation type="submission" date="2017-12" db="EMBL/GenBank/DDBJ databases">
        <title>Comparative genomics of Botrytis spp.</title>
        <authorList>
            <person name="Valero-Jimenez C.A."/>
            <person name="Tapia P."/>
            <person name="Veloso J."/>
            <person name="Silva-Moreno E."/>
            <person name="Staats M."/>
            <person name="Valdes J.H."/>
            <person name="Van Kan J.A.L."/>
        </authorList>
    </citation>
    <scope>NUCLEOTIDE SEQUENCE [LARGE SCALE GENOMIC DNA]</scope>
    <source>
        <strain evidence="1 2">Bp0003</strain>
    </source>
</reference>
<keyword evidence="2" id="KW-1185">Reference proteome</keyword>
<sequence length="94" mass="10207">MAPPARALFSRQRLILGTFLGGGALFVSMKWKAVMQRSEAAKIAGSKQNFAVAAGRSVRIINWEKFGTHGIGYYMADMIDDKHAYTNGAALGSR</sequence>
<evidence type="ECO:0000313" key="1">
    <source>
        <dbReference type="EMBL" id="TGO22586.1"/>
    </source>
</evidence>
<dbReference type="Proteomes" id="UP000297910">
    <property type="component" value="Unassembled WGS sequence"/>
</dbReference>
<dbReference type="AlphaFoldDB" id="A0A4Z1FDD1"/>
<name>A0A4Z1FDD1_9HELO</name>
<evidence type="ECO:0000313" key="2">
    <source>
        <dbReference type="Proteomes" id="UP000297910"/>
    </source>
</evidence>
<dbReference type="EMBL" id="PQXI01000162">
    <property type="protein sequence ID" value="TGO22586.1"/>
    <property type="molecule type" value="Genomic_DNA"/>
</dbReference>
<organism evidence="1 2">
    <name type="scientific">Botrytis paeoniae</name>
    <dbReference type="NCBI Taxonomy" id="278948"/>
    <lineage>
        <taxon>Eukaryota</taxon>
        <taxon>Fungi</taxon>
        <taxon>Dikarya</taxon>
        <taxon>Ascomycota</taxon>
        <taxon>Pezizomycotina</taxon>
        <taxon>Leotiomycetes</taxon>
        <taxon>Helotiales</taxon>
        <taxon>Sclerotiniaceae</taxon>
        <taxon>Botrytis</taxon>
    </lineage>
</organism>
<comment type="caution">
    <text evidence="1">The sequence shown here is derived from an EMBL/GenBank/DDBJ whole genome shotgun (WGS) entry which is preliminary data.</text>
</comment>
<proteinExistence type="predicted"/>
<gene>
    <name evidence="1" type="ORF">BPAE_0162g00220</name>
</gene>
<accession>A0A4Z1FDD1</accession>